<dbReference type="GO" id="GO:0005524">
    <property type="term" value="F:ATP binding"/>
    <property type="evidence" value="ECO:0007669"/>
    <property type="project" value="UniProtKB-UniRule"/>
</dbReference>
<dbReference type="InterPro" id="IPR014774">
    <property type="entry name" value="KaiC-like_dom"/>
</dbReference>
<sequence length="260" mass="28645">MLKNNIVTAIIMVERVKTGIPGLDDILNGGIPKRNIVLLSGGPGTGKTILASQFLWNGLQLGEPGIYVALEEHPVQVRINMKNFGWDVRQYEQEGKFAVIDAFTGGVGEAAKREKYVVKDTDSVEELIDVLRTAIREINAQRVVVDSVSTLYLLKPSIARNVVLQLKKVLSGMGTTSLLVSQVSVTERGFGGPGVEHAADGIVRLDLDEIDGELVRSIIVWKMRGTSHSMKRHIMEITDKGVVVYPDKVLKTRRYIAIQE</sequence>
<dbReference type="HOGENOM" id="CLU_023669_2_0_2"/>
<protein>
    <recommendedName>
        <fullName evidence="3">UPF0273 protein DKAM_0043</fullName>
    </recommendedName>
</protein>
<dbReference type="PANTHER" id="PTHR43637">
    <property type="entry name" value="UPF0273 PROTEIN TM_0370"/>
    <property type="match status" value="1"/>
</dbReference>
<keyword evidence="1 3" id="KW-0547">Nucleotide-binding</keyword>
<dbReference type="PRINTS" id="PR01874">
    <property type="entry name" value="DNAREPAIRADA"/>
</dbReference>
<evidence type="ECO:0000259" key="4">
    <source>
        <dbReference type="PROSITE" id="PS51146"/>
    </source>
</evidence>
<keyword evidence="2 3" id="KW-0067">ATP-binding</keyword>
<feature type="binding site" evidence="3">
    <location>
        <begin position="41"/>
        <end position="48"/>
    </location>
    <ligand>
        <name>ATP</name>
        <dbReference type="ChEBI" id="CHEBI:30616"/>
    </ligand>
</feature>
<dbReference type="InterPro" id="IPR010624">
    <property type="entry name" value="KaiC_dom"/>
</dbReference>
<organism evidence="5 6">
    <name type="scientific">Desulfurococcus amylolyticus (strain DSM 18924 / JCM 16383 / VKM B-2413 / 1221n)</name>
    <name type="common">Desulfurococcus kamchatkensis</name>
    <dbReference type="NCBI Taxonomy" id="490899"/>
    <lineage>
        <taxon>Archaea</taxon>
        <taxon>Thermoproteota</taxon>
        <taxon>Thermoprotei</taxon>
        <taxon>Desulfurococcales</taxon>
        <taxon>Desulfurococcaceae</taxon>
        <taxon>Desulfurococcus</taxon>
    </lineage>
</organism>
<reference evidence="5 6" key="1">
    <citation type="journal article" date="2009" name="J. Bacteriol.">
        <title>Complete genome sequence of the anaerobic, protein-degrading hyperthermophilic crenarchaeon Desulfurococcus kamchatkensis.</title>
        <authorList>
            <person name="Ravin N.V."/>
            <person name="Mardanov A.V."/>
            <person name="Beletsky A.V."/>
            <person name="Kublanov I.V."/>
            <person name="Kolganova T.V."/>
            <person name="Lebedinsky A.V."/>
            <person name="Chernyh N.A."/>
            <person name="Bonch-Osmolovskaya E.A."/>
            <person name="Skryabin K.G."/>
        </authorList>
    </citation>
    <scope>NUCLEOTIDE SEQUENCE [LARGE SCALE GENOMIC DNA]</scope>
    <source>
        <strain evidence="6">DSM 18924 / JCM 16383 / VKM B-2413 / 1221n</strain>
    </source>
</reference>
<dbReference type="Pfam" id="PF06745">
    <property type="entry name" value="ATPase"/>
    <property type="match status" value="1"/>
</dbReference>
<comment type="similarity">
    <text evidence="3">Belongs to the UPF0273 family.</text>
</comment>
<proteinExistence type="inferred from homology"/>
<dbReference type="SUPFAM" id="SSF52540">
    <property type="entry name" value="P-loop containing nucleoside triphosphate hydrolases"/>
    <property type="match status" value="1"/>
</dbReference>
<dbReference type="PROSITE" id="PS51146">
    <property type="entry name" value="KAIC"/>
    <property type="match status" value="1"/>
</dbReference>
<dbReference type="HAMAP" id="MF_01076">
    <property type="entry name" value="UPF0273"/>
    <property type="match status" value="1"/>
</dbReference>
<gene>
    <name evidence="5" type="ordered locus">DKAM_0043</name>
</gene>
<evidence type="ECO:0000256" key="3">
    <source>
        <dbReference type="HAMAP-Rule" id="MF_01076"/>
    </source>
</evidence>
<dbReference type="PANTHER" id="PTHR43637:SF1">
    <property type="entry name" value="UPF0273 PROTEIN TM_0370"/>
    <property type="match status" value="1"/>
</dbReference>
<evidence type="ECO:0000313" key="6">
    <source>
        <dbReference type="Proteomes" id="UP000006903"/>
    </source>
</evidence>
<dbReference type="STRING" id="490899.DKAM_0043"/>
<dbReference type="KEGG" id="dka:DKAM_0043"/>
<feature type="domain" description="KaiC" evidence="4">
    <location>
        <begin position="14"/>
        <end position="258"/>
    </location>
</feature>
<evidence type="ECO:0000256" key="1">
    <source>
        <dbReference type="ARBA" id="ARBA00022741"/>
    </source>
</evidence>
<evidence type="ECO:0000313" key="5">
    <source>
        <dbReference type="EMBL" id="ACL10372.1"/>
    </source>
</evidence>
<dbReference type="EMBL" id="CP001140">
    <property type="protein sequence ID" value="ACL10372.1"/>
    <property type="molecule type" value="Genomic_DNA"/>
</dbReference>
<dbReference type="NCBIfam" id="TIGR03877">
    <property type="entry name" value="thermo_KaiC_1"/>
    <property type="match status" value="1"/>
</dbReference>
<accession>B8D3A1</accession>
<evidence type="ECO:0000256" key="2">
    <source>
        <dbReference type="ARBA" id="ARBA00022840"/>
    </source>
</evidence>
<dbReference type="Gene3D" id="3.40.50.300">
    <property type="entry name" value="P-loop containing nucleotide triphosphate hydrolases"/>
    <property type="match status" value="1"/>
</dbReference>
<dbReference type="AlphaFoldDB" id="B8D3A1"/>
<dbReference type="eggNOG" id="arCOG01171">
    <property type="taxonomic scope" value="Archaea"/>
</dbReference>
<dbReference type="InterPro" id="IPR027417">
    <property type="entry name" value="P-loop_NTPase"/>
</dbReference>
<dbReference type="InterPro" id="IPR022475">
    <property type="entry name" value="UPF0273_KaiC-like"/>
</dbReference>
<dbReference type="Proteomes" id="UP000006903">
    <property type="component" value="Chromosome"/>
</dbReference>
<name>B8D3A1_DESA1</name>